<dbReference type="Proteomes" id="UP000002499">
    <property type="component" value="Unassembled WGS sequence"/>
</dbReference>
<evidence type="ECO:0000256" key="1">
    <source>
        <dbReference type="ARBA" id="ARBA00022574"/>
    </source>
</evidence>
<dbReference type="InterPro" id="IPR036322">
    <property type="entry name" value="WD40_repeat_dom_sf"/>
</dbReference>
<dbReference type="PRINTS" id="PR00320">
    <property type="entry name" value="GPROTEINBRPT"/>
</dbReference>
<feature type="repeat" description="WD" evidence="3">
    <location>
        <begin position="217"/>
        <end position="250"/>
    </location>
</feature>
<dbReference type="InterPro" id="IPR049192">
    <property type="entry name" value="DUF4246_C"/>
</dbReference>
<evidence type="ECO:0000313" key="8">
    <source>
        <dbReference type="Proteomes" id="UP000002499"/>
    </source>
</evidence>
<dbReference type="KEGG" id="maw:19244641"/>
<name>E9DRG1_METAQ</name>
<dbReference type="Pfam" id="PF00400">
    <property type="entry name" value="WD40"/>
    <property type="match status" value="5"/>
</dbReference>
<dbReference type="InterPro" id="IPR001680">
    <property type="entry name" value="WD40_rpt"/>
</dbReference>
<dbReference type="PROSITE" id="PS50082">
    <property type="entry name" value="WD_REPEATS_2"/>
    <property type="match status" value="4"/>
</dbReference>
<keyword evidence="2" id="KW-0677">Repeat</keyword>
<reference evidence="7 8" key="1">
    <citation type="journal article" date="2011" name="PLoS Genet.">
        <title>Genome sequencing and comparative transcriptomics of the model entomopathogenic fungi Metarhizium anisopliae and M. acridum.</title>
        <authorList>
            <person name="Gao Q."/>
            <person name="Jin K."/>
            <person name="Ying S.H."/>
            <person name="Zhang Y."/>
            <person name="Xiao G."/>
            <person name="Shang Y."/>
            <person name="Duan Z."/>
            <person name="Hu X."/>
            <person name="Xie X.Q."/>
            <person name="Zhou G."/>
            <person name="Peng G."/>
            <person name="Luo Z."/>
            <person name="Huang W."/>
            <person name="Wang B."/>
            <person name="Fang W."/>
            <person name="Wang S."/>
            <person name="Zhong Y."/>
            <person name="Ma L.J."/>
            <person name="St Leger R.J."/>
            <person name="Zhao G.P."/>
            <person name="Pei Y."/>
            <person name="Feng M.G."/>
            <person name="Xia Y."/>
            <person name="Wang C."/>
        </authorList>
    </citation>
    <scope>NUCLEOTIDE SEQUENCE [LARGE SCALE GENOMIC DNA]</scope>
    <source>
        <strain evidence="7 8">CQMa 102</strain>
    </source>
</reference>
<dbReference type="GeneID" id="19244641"/>
<dbReference type="EMBL" id="GL698470">
    <property type="protein sequence ID" value="EFY93839.1"/>
    <property type="molecule type" value="Genomic_DNA"/>
</dbReference>
<evidence type="ECO:0000256" key="4">
    <source>
        <dbReference type="SAM" id="MobiDB-lite"/>
    </source>
</evidence>
<dbReference type="InterPro" id="IPR025340">
    <property type="entry name" value="DUF4246"/>
</dbReference>
<feature type="region of interest" description="Disordered" evidence="4">
    <location>
        <begin position="907"/>
        <end position="926"/>
    </location>
</feature>
<gene>
    <name evidence="7" type="ORF">MAC_00330</name>
</gene>
<keyword evidence="8" id="KW-1185">Reference proteome</keyword>
<keyword evidence="1 3" id="KW-0853">WD repeat</keyword>
<proteinExistence type="predicted"/>
<feature type="domain" description="DUF4246" evidence="6">
    <location>
        <begin position="360"/>
        <end position="428"/>
    </location>
</feature>
<dbReference type="PANTHER" id="PTHR33119:SF1">
    <property type="entry name" value="FE2OG DIOXYGENASE DOMAIN-CONTAINING PROTEIN"/>
    <property type="match status" value="1"/>
</dbReference>
<dbReference type="eggNOG" id="KOG0266">
    <property type="taxonomic scope" value="Eukaryota"/>
</dbReference>
<evidence type="ECO:0000313" key="7">
    <source>
        <dbReference type="EMBL" id="EFY93839.1"/>
    </source>
</evidence>
<dbReference type="OMA" id="MLNERIC"/>
<feature type="repeat" description="WD" evidence="3">
    <location>
        <begin position="132"/>
        <end position="173"/>
    </location>
</feature>
<evidence type="ECO:0000259" key="6">
    <source>
        <dbReference type="Pfam" id="PF21666"/>
    </source>
</evidence>
<evidence type="ECO:0000256" key="2">
    <source>
        <dbReference type="ARBA" id="ARBA00022737"/>
    </source>
</evidence>
<dbReference type="InterPro" id="IPR015943">
    <property type="entry name" value="WD40/YVTN_repeat-like_dom_sf"/>
</dbReference>
<evidence type="ECO:0000259" key="5">
    <source>
        <dbReference type="Pfam" id="PF14033"/>
    </source>
</evidence>
<organism evidence="8">
    <name type="scientific">Metarhizium acridum (strain CQMa 102)</name>
    <dbReference type="NCBI Taxonomy" id="655827"/>
    <lineage>
        <taxon>Eukaryota</taxon>
        <taxon>Fungi</taxon>
        <taxon>Dikarya</taxon>
        <taxon>Ascomycota</taxon>
        <taxon>Pezizomycotina</taxon>
        <taxon>Sordariomycetes</taxon>
        <taxon>Hypocreomycetidae</taxon>
        <taxon>Hypocreales</taxon>
        <taxon>Clavicipitaceae</taxon>
        <taxon>Metarhizium</taxon>
    </lineage>
</organism>
<dbReference type="PANTHER" id="PTHR33119">
    <property type="entry name" value="IFI3P"/>
    <property type="match status" value="1"/>
</dbReference>
<sequence>MDNHDFDPFEDVPDHLKVSGQGWAAKFNPAVPRILDLSLQHIIMPSVSEVVCVRFSPDGGLVAVGIDCGVQIFKTDTRQMFCEMKHGLTQWGQPDLVRAVCFLAGGNVLAAAGDDGKVRLWDINSRSIIHTFLGHEATVTCLELSKGSRFLLSGSEDKTVRCWDINSGQEVAKGVLSHRLLSLSLSPDAKILAAGTPHGALLLDGTTCGLVGKVGEHDAHDNMVYSVAFSPDGSQLATAGSGKMVGIWDMLPSGGEPRFLRAINGHEDVVLSACWAENGRWIISGSKDRSFLISDSESGKIQATVYGHSNVVLSVTSMPTQCLFATAGSDLGRVMLWSYKIRAEPDMTPISAPRASLKRPGSGLPLHYLPPSKKHFPIFMGDEERDWSAATLLIREVCMLKMIDQLTDKPEWWLKIRDPDITAKWKAEALGIDWTAYRQYADFTTAMADACIAEMQKKAELYEKTGLVPVFDYSACVVKSDTIAADLFGKLKGAVMPLENVPEDQKDWHPGSDGKVLDLVHPSLWPLVYGRTRILADKTCNVQDCISSCGQGSVLSKPTSAELVMKQRWPYGQDGLSIPSLSLNFQWLPCDVVVDADGHATIDSYINNLHPSEHAELYSIIGGFIEQSLPAWDIIYRWPDEFSFQRLVAERVGPNCTTPDICQHECDPSNRPLNEGERPREDDEASLSPSSSSSSTSTVGSENNSVRDQLDTEWFDRTHKVILPDAVPEQNPKPDRCFHLTPQDVRSSQFFNGKSRIQVIVKLANIHLTPKNPTYDGGSWHIEGQLNEHICGTALFYYDNENITESRLAFRTRSNREELDTGLDYRQSDYRSIARTFAIDPTPPHDSTVQDIGSVLTRSGRAVFFPNLYQHQVQPFSLADPARPGHRKILALFLVDPAIPIISTAQVPPQQPHWRGGPGTQEALSSNDAATDVIGWAEAVRIRAELMQERSALQTQTNQDYEKATFNFCEH</sequence>
<dbReference type="PROSITE" id="PS50294">
    <property type="entry name" value="WD_REPEATS_REGION"/>
    <property type="match status" value="3"/>
</dbReference>
<dbReference type="Gene3D" id="2.130.10.10">
    <property type="entry name" value="YVTN repeat-like/Quinoprotein amine dehydrogenase"/>
    <property type="match status" value="1"/>
</dbReference>
<protein>
    <submittedName>
        <fullName evidence="7">Uncharacterized protein</fullName>
    </submittedName>
</protein>
<dbReference type="OrthoDB" id="415532at2759"/>
<dbReference type="PROSITE" id="PS00678">
    <property type="entry name" value="WD_REPEATS_1"/>
    <property type="match status" value="1"/>
</dbReference>
<dbReference type="SUPFAM" id="SSF50978">
    <property type="entry name" value="WD40 repeat-like"/>
    <property type="match status" value="1"/>
</dbReference>
<dbReference type="InterPro" id="IPR019775">
    <property type="entry name" value="WD40_repeat_CS"/>
</dbReference>
<accession>E9DRG1</accession>
<dbReference type="InterPro" id="IPR049207">
    <property type="entry name" value="DUF4246_N"/>
</dbReference>
<feature type="domain" description="DUF4246" evidence="5">
    <location>
        <begin position="446"/>
        <end position="915"/>
    </location>
</feature>
<dbReference type="Pfam" id="PF14033">
    <property type="entry name" value="DUF4246"/>
    <property type="match status" value="1"/>
</dbReference>
<dbReference type="CDD" id="cd00200">
    <property type="entry name" value="WD40"/>
    <property type="match status" value="1"/>
</dbReference>
<feature type="compositionally biased region" description="Basic and acidic residues" evidence="4">
    <location>
        <begin position="662"/>
        <end position="681"/>
    </location>
</feature>
<feature type="compositionally biased region" description="Low complexity" evidence="4">
    <location>
        <begin position="686"/>
        <end position="706"/>
    </location>
</feature>
<dbReference type="Pfam" id="PF21666">
    <property type="entry name" value="DUF4246_N"/>
    <property type="match status" value="1"/>
</dbReference>
<dbReference type="InterPro" id="IPR020472">
    <property type="entry name" value="WD40_PAC1"/>
</dbReference>
<dbReference type="HOGENOM" id="CLU_012066_2_1_1"/>
<evidence type="ECO:0000256" key="3">
    <source>
        <dbReference type="PROSITE-ProRule" id="PRU00221"/>
    </source>
</evidence>
<dbReference type="SMART" id="SM00320">
    <property type="entry name" value="WD40"/>
    <property type="match status" value="6"/>
</dbReference>
<dbReference type="AlphaFoldDB" id="E9DRG1"/>
<feature type="repeat" description="WD" evidence="3">
    <location>
        <begin position="90"/>
        <end position="131"/>
    </location>
</feature>
<feature type="repeat" description="WD" evidence="3">
    <location>
        <begin position="263"/>
        <end position="304"/>
    </location>
</feature>
<feature type="region of interest" description="Disordered" evidence="4">
    <location>
        <begin position="658"/>
        <end position="709"/>
    </location>
</feature>
<dbReference type="InParanoid" id="E9DRG1"/>
<dbReference type="STRING" id="655827.E9DRG1"/>